<dbReference type="Pfam" id="PF00153">
    <property type="entry name" value="Mito_carr"/>
    <property type="match status" value="3"/>
</dbReference>
<dbReference type="EMBL" id="IACT01004067">
    <property type="protein sequence ID" value="LAC23277.1"/>
    <property type="molecule type" value="mRNA"/>
</dbReference>
<feature type="repeat" description="Solcar" evidence="5">
    <location>
        <begin position="242"/>
        <end position="326"/>
    </location>
</feature>
<dbReference type="PANTHER" id="PTHR46314:SF2">
    <property type="entry name" value="SOLUTE CARRIER FAMILY 25 MEMBER 44"/>
    <property type="match status" value="1"/>
</dbReference>
<dbReference type="EMBL" id="IACF01003568">
    <property type="protein sequence ID" value="LAB69180.1"/>
    <property type="molecule type" value="mRNA"/>
</dbReference>
<comment type="subcellular location">
    <subcellularLocation>
        <location evidence="1">Membrane</location>
        <topology evidence="1">Multi-pass membrane protein</topology>
    </subcellularLocation>
</comment>
<reference evidence="8" key="2">
    <citation type="journal article" date="2018" name="Biosci. Biotechnol. Biochem.">
        <title>Polysaccharide hydrolase of the hadal zone amphipods Hirondellea gigas.</title>
        <authorList>
            <person name="Kobayashi H."/>
            <person name="Nagahama T."/>
            <person name="Arai W."/>
            <person name="Sasagawa Y."/>
            <person name="Umeda M."/>
            <person name="Hayashi T."/>
            <person name="Nikaido I."/>
            <person name="Watanabe H."/>
            <person name="Oguri K."/>
            <person name="Kitazato H."/>
            <person name="Fujioka K."/>
            <person name="Kido Y."/>
            <person name="Takami H."/>
        </authorList>
    </citation>
    <scope>NUCLEOTIDE SEQUENCE</scope>
    <source>
        <tissue evidence="8">Whole body</tissue>
    </source>
</reference>
<evidence type="ECO:0000256" key="1">
    <source>
        <dbReference type="ARBA" id="ARBA00004141"/>
    </source>
</evidence>
<evidence type="ECO:0000256" key="7">
    <source>
        <dbReference type="SAM" id="MobiDB-lite"/>
    </source>
</evidence>
<evidence type="ECO:0000256" key="2">
    <source>
        <dbReference type="ARBA" id="ARBA00006375"/>
    </source>
</evidence>
<evidence type="ECO:0000256" key="3">
    <source>
        <dbReference type="ARBA" id="ARBA00022692"/>
    </source>
</evidence>
<evidence type="ECO:0000256" key="5">
    <source>
        <dbReference type="PROSITE-ProRule" id="PRU00282"/>
    </source>
</evidence>
<dbReference type="GO" id="GO:0015658">
    <property type="term" value="F:branched-chain amino acid transmembrane transporter activity"/>
    <property type="evidence" value="ECO:0007669"/>
    <property type="project" value="InterPro"/>
</dbReference>
<evidence type="ECO:0000256" key="6">
    <source>
        <dbReference type="RuleBase" id="RU000488"/>
    </source>
</evidence>
<dbReference type="InterPro" id="IPR023395">
    <property type="entry name" value="MCP_dom_sf"/>
</dbReference>
<dbReference type="AlphaFoldDB" id="A0A2P2I5L7"/>
<keyword evidence="4 5" id="KW-0472">Membrane</keyword>
<proteinExistence type="evidence at transcript level"/>
<dbReference type="GO" id="GO:0016020">
    <property type="term" value="C:membrane"/>
    <property type="evidence" value="ECO:0007669"/>
    <property type="project" value="UniProtKB-SubCell"/>
</dbReference>
<organism evidence="8">
    <name type="scientific">Hirondellea gigas</name>
    <dbReference type="NCBI Taxonomy" id="1518452"/>
    <lineage>
        <taxon>Eukaryota</taxon>
        <taxon>Metazoa</taxon>
        <taxon>Ecdysozoa</taxon>
        <taxon>Arthropoda</taxon>
        <taxon>Crustacea</taxon>
        <taxon>Multicrustacea</taxon>
        <taxon>Malacostraca</taxon>
        <taxon>Eumalacostraca</taxon>
        <taxon>Peracarida</taxon>
        <taxon>Amphipoda</taxon>
        <taxon>Amphilochidea</taxon>
        <taxon>Lysianassida</taxon>
        <taxon>Lysianassidira</taxon>
        <taxon>Lysianassoidea</taxon>
        <taxon>Lysianassidae</taxon>
        <taxon>Hirondellea</taxon>
    </lineage>
</organism>
<dbReference type="GO" id="GO:0009083">
    <property type="term" value="P:branched-chain amino acid catabolic process"/>
    <property type="evidence" value="ECO:0007669"/>
    <property type="project" value="InterPro"/>
</dbReference>
<dbReference type="InterPro" id="IPR018108">
    <property type="entry name" value="MCP_transmembrane"/>
</dbReference>
<sequence length="338" mass="37839">MDMNTQHPGAANTTTSVTGSKNNKEPRLVTIEWHMLDKRKFFPLSMTSSFTIRCFLHPLNVIKTRIQVQKHNSTYSGTVDAFWKIWLSEGGAGLYRGFWISMPQLLSGMAYMASYESVREVMFTEGGITDSRVRALCGGAVASLVSQTIIVPFDIISQHMMVIGQKHGHSVLNPLNIDYQYASNKEVATRLVRAVYAHSGLLGFYRGYTASLLTYVPNSAMWWSLYHTYQDCLSLLLPASVPALAMQGLSASLGGATTAVISNPFDILRARLQVCTNESNSIAGTMRQLWQEERLKIFTKGLSARLIQTIVYSSVIISGYETVKRLAVRDEYKHMVRW</sequence>
<feature type="repeat" description="Solcar" evidence="5">
    <location>
        <begin position="130"/>
        <end position="232"/>
    </location>
</feature>
<dbReference type="PROSITE" id="PS50920">
    <property type="entry name" value="SOLCAR"/>
    <property type="match status" value="3"/>
</dbReference>
<reference evidence="9" key="1">
    <citation type="submission" date="2017-11" db="EMBL/GenBank/DDBJ databases">
        <title>The sensing device of the deep-sea amphipod.</title>
        <authorList>
            <person name="Kobayashi H."/>
            <person name="Nagahama T."/>
            <person name="Arai W."/>
            <person name="Sasagawa Y."/>
            <person name="Umeda M."/>
            <person name="Hayashi T."/>
            <person name="Nikaido I."/>
            <person name="Watanabe H."/>
            <person name="Oguri K."/>
            <person name="Kitazato H."/>
            <person name="Fujioka K."/>
            <person name="Kido Y."/>
            <person name="Takami H."/>
        </authorList>
    </citation>
    <scope>NUCLEOTIDE SEQUENCE</scope>
    <source>
        <tissue evidence="9">Whole body</tissue>
    </source>
</reference>
<feature type="region of interest" description="Disordered" evidence="7">
    <location>
        <begin position="1"/>
        <end position="22"/>
    </location>
</feature>
<evidence type="ECO:0000256" key="4">
    <source>
        <dbReference type="ARBA" id="ARBA00023136"/>
    </source>
</evidence>
<dbReference type="SUPFAM" id="SSF103506">
    <property type="entry name" value="Mitochondrial carrier"/>
    <property type="match status" value="1"/>
</dbReference>
<keyword evidence="3 5" id="KW-0812">Transmembrane</keyword>
<accession>A0A2P2I5L7</accession>
<dbReference type="PANTHER" id="PTHR46314">
    <property type="entry name" value="SOLUTE CARRIER FAMILY 25 MEMBER 44"/>
    <property type="match status" value="1"/>
</dbReference>
<evidence type="ECO:0000313" key="8">
    <source>
        <dbReference type="EMBL" id="LAB69180.1"/>
    </source>
</evidence>
<dbReference type="InterPro" id="IPR042164">
    <property type="entry name" value="SLC25A44"/>
</dbReference>
<protein>
    <submittedName>
        <fullName evidence="8">Solute carrier family 25 member 44-like</fullName>
    </submittedName>
</protein>
<comment type="similarity">
    <text evidence="2 6">Belongs to the mitochondrial carrier (TC 2.A.29) family.</text>
</comment>
<dbReference type="Gene3D" id="1.50.40.10">
    <property type="entry name" value="Mitochondrial carrier domain"/>
    <property type="match status" value="2"/>
</dbReference>
<keyword evidence="6" id="KW-0813">Transport</keyword>
<feature type="compositionally biased region" description="Polar residues" evidence="7">
    <location>
        <begin position="1"/>
        <end position="21"/>
    </location>
</feature>
<name>A0A2P2I5L7_9CRUS</name>
<dbReference type="GO" id="GO:0005739">
    <property type="term" value="C:mitochondrion"/>
    <property type="evidence" value="ECO:0007669"/>
    <property type="project" value="InterPro"/>
</dbReference>
<evidence type="ECO:0000313" key="9">
    <source>
        <dbReference type="EMBL" id="LAC23277.1"/>
    </source>
</evidence>
<feature type="repeat" description="Solcar" evidence="5">
    <location>
        <begin position="36"/>
        <end position="121"/>
    </location>
</feature>